<dbReference type="Pfam" id="PF00596">
    <property type="entry name" value="Aldolase_II"/>
    <property type="match status" value="1"/>
</dbReference>
<dbReference type="EMBL" id="FOUY01000026">
    <property type="protein sequence ID" value="SFN98372.1"/>
    <property type="molecule type" value="Genomic_DNA"/>
</dbReference>
<dbReference type="GO" id="GO:0005829">
    <property type="term" value="C:cytosol"/>
    <property type="evidence" value="ECO:0007669"/>
    <property type="project" value="TreeGrafter"/>
</dbReference>
<dbReference type="Proteomes" id="UP000199614">
    <property type="component" value="Unassembled WGS sequence"/>
</dbReference>
<dbReference type="GO" id="GO:0019323">
    <property type="term" value="P:pentose catabolic process"/>
    <property type="evidence" value="ECO:0007669"/>
    <property type="project" value="TreeGrafter"/>
</dbReference>
<organism evidence="4 5">
    <name type="scientific">Pseudonocardia ammonioxydans</name>
    <dbReference type="NCBI Taxonomy" id="260086"/>
    <lineage>
        <taxon>Bacteria</taxon>
        <taxon>Bacillati</taxon>
        <taxon>Actinomycetota</taxon>
        <taxon>Actinomycetes</taxon>
        <taxon>Pseudonocardiales</taxon>
        <taxon>Pseudonocardiaceae</taxon>
        <taxon>Pseudonocardia</taxon>
    </lineage>
</organism>
<dbReference type="InterPro" id="IPR036409">
    <property type="entry name" value="Aldolase_II/adducin_N_sf"/>
</dbReference>
<dbReference type="PANTHER" id="PTHR22789:SF0">
    <property type="entry name" value="3-OXO-TETRONATE 4-PHOSPHATE DECARBOXYLASE-RELATED"/>
    <property type="match status" value="1"/>
</dbReference>
<dbReference type="GO" id="GO:0046872">
    <property type="term" value="F:metal ion binding"/>
    <property type="evidence" value="ECO:0007669"/>
    <property type="project" value="UniProtKB-KW"/>
</dbReference>
<keyword evidence="2" id="KW-0456">Lyase</keyword>
<dbReference type="SMART" id="SM01007">
    <property type="entry name" value="Aldolase_II"/>
    <property type="match status" value="1"/>
</dbReference>
<dbReference type="SUPFAM" id="SSF53639">
    <property type="entry name" value="AraD/HMP-PK domain-like"/>
    <property type="match status" value="1"/>
</dbReference>
<reference evidence="4 5" key="1">
    <citation type="submission" date="2016-10" db="EMBL/GenBank/DDBJ databases">
        <authorList>
            <person name="de Groot N.N."/>
        </authorList>
    </citation>
    <scope>NUCLEOTIDE SEQUENCE [LARGE SCALE GENOMIC DNA]</scope>
    <source>
        <strain evidence="4 5">CGMCC 4.1877</strain>
    </source>
</reference>
<dbReference type="InterPro" id="IPR050197">
    <property type="entry name" value="Aldolase_class_II_sugar_metab"/>
</dbReference>
<name>A0A1I5DGP0_PSUAM</name>
<dbReference type="InterPro" id="IPR001303">
    <property type="entry name" value="Aldolase_II/adducin_N"/>
</dbReference>
<dbReference type="OrthoDB" id="9786287at2"/>
<dbReference type="RefSeq" id="WP_093348683.1">
    <property type="nucleotide sequence ID" value="NZ_FOUY01000026.1"/>
</dbReference>
<gene>
    <name evidence="4" type="ORF">SAMN05216207_102641</name>
</gene>
<keyword evidence="5" id="KW-1185">Reference proteome</keyword>
<evidence type="ECO:0000259" key="3">
    <source>
        <dbReference type="SMART" id="SM01007"/>
    </source>
</evidence>
<dbReference type="AlphaFoldDB" id="A0A1I5DGP0"/>
<accession>A0A1I5DGP0</accession>
<evidence type="ECO:0000256" key="2">
    <source>
        <dbReference type="ARBA" id="ARBA00023239"/>
    </source>
</evidence>
<keyword evidence="1" id="KW-0479">Metal-binding</keyword>
<feature type="domain" description="Class II aldolase/adducin N-terminal" evidence="3">
    <location>
        <begin position="12"/>
        <end position="185"/>
    </location>
</feature>
<sequence>MPADTDHDAAREALCRWSRRMVRDGLVVGTSGNLSVRTGDLIAVTPSGVDYETMTPDDVVLVTGDGAVVAGSREPTSELPLHLAAQTRAGTGAVVHTHSPAAVALSLLRRDVPPVHYQIAMFGGSVQVADYAPFGSDELVENAMAALGVGTGVVLAHHGTLVVGHTLAEAYDGARQLEWLCDVWLRARAVGEPRLLSAAEVSEALRRFAVQARKVRATAPTPGTR</sequence>
<proteinExistence type="predicted"/>
<evidence type="ECO:0000313" key="4">
    <source>
        <dbReference type="EMBL" id="SFN98372.1"/>
    </source>
</evidence>
<evidence type="ECO:0000256" key="1">
    <source>
        <dbReference type="ARBA" id="ARBA00022723"/>
    </source>
</evidence>
<evidence type="ECO:0000313" key="5">
    <source>
        <dbReference type="Proteomes" id="UP000199614"/>
    </source>
</evidence>
<protein>
    <submittedName>
        <fullName evidence="4">L-fuculose 1-phosphate aldolase</fullName>
    </submittedName>
</protein>
<dbReference type="Gene3D" id="3.40.225.10">
    <property type="entry name" value="Class II aldolase/adducin N-terminal domain"/>
    <property type="match status" value="1"/>
</dbReference>
<dbReference type="STRING" id="260086.SAMN05216207_102641"/>
<dbReference type="PANTHER" id="PTHR22789">
    <property type="entry name" value="FUCULOSE PHOSPHATE ALDOLASE"/>
    <property type="match status" value="1"/>
</dbReference>
<dbReference type="GO" id="GO:0016832">
    <property type="term" value="F:aldehyde-lyase activity"/>
    <property type="evidence" value="ECO:0007669"/>
    <property type="project" value="TreeGrafter"/>
</dbReference>